<organism evidence="1 2">
    <name type="scientific">Deinococcus oregonensis</name>
    <dbReference type="NCBI Taxonomy" id="1805970"/>
    <lineage>
        <taxon>Bacteria</taxon>
        <taxon>Thermotogati</taxon>
        <taxon>Deinococcota</taxon>
        <taxon>Deinococci</taxon>
        <taxon>Deinococcales</taxon>
        <taxon>Deinococcaceae</taxon>
        <taxon>Deinococcus</taxon>
    </lineage>
</organism>
<sequence length="246" mass="26282">MPSPLPVTVRRVLDPADPALPAFGRVQDESYYDPDSLMPPQMFPRLVSGPRNRVLVAEDESGEVLGGTVFHLMAGAGFTSFTGVARQAQGRGVGWALHAAKLEEVRAAGLAGIFADSVFGGRQDAADRKAEAAAGSSAVARRAALHAWGLRTVDLPYWQPVGGPNGGPLTDLDLLYQPLDGSDTVPLMLVTQTLQAYWNGWLGQKRAAQEAAALADRARTERADADLLPLLPATETSSYWRKRGAH</sequence>
<comment type="caution">
    <text evidence="1">The sequence shown here is derived from an EMBL/GenBank/DDBJ whole genome shotgun (WGS) entry which is preliminary data.</text>
</comment>
<proteinExistence type="predicted"/>
<dbReference type="EMBL" id="JBHLYR010000085">
    <property type="protein sequence ID" value="MFB9995339.1"/>
    <property type="molecule type" value="Genomic_DNA"/>
</dbReference>
<dbReference type="RefSeq" id="WP_380017177.1">
    <property type="nucleotide sequence ID" value="NZ_JBHLYR010000085.1"/>
</dbReference>
<dbReference type="Proteomes" id="UP001589733">
    <property type="component" value="Unassembled WGS sequence"/>
</dbReference>
<reference evidence="1 2" key="1">
    <citation type="submission" date="2024-09" db="EMBL/GenBank/DDBJ databases">
        <authorList>
            <person name="Sun Q."/>
            <person name="Mori K."/>
        </authorList>
    </citation>
    <scope>NUCLEOTIDE SEQUENCE [LARGE SCALE GENOMIC DNA]</scope>
    <source>
        <strain evidence="1 2">JCM 13503</strain>
    </source>
</reference>
<protein>
    <submittedName>
        <fullName evidence="1">GNAT family N-acetyltransferase</fullName>
    </submittedName>
</protein>
<keyword evidence="2" id="KW-1185">Reference proteome</keyword>
<dbReference type="SUPFAM" id="SSF55729">
    <property type="entry name" value="Acyl-CoA N-acyltransferases (Nat)"/>
    <property type="match status" value="1"/>
</dbReference>
<evidence type="ECO:0000313" key="1">
    <source>
        <dbReference type="EMBL" id="MFB9995339.1"/>
    </source>
</evidence>
<name>A0ABV6B6E4_9DEIO</name>
<dbReference type="InterPro" id="IPR016181">
    <property type="entry name" value="Acyl_CoA_acyltransferase"/>
</dbReference>
<evidence type="ECO:0000313" key="2">
    <source>
        <dbReference type="Proteomes" id="UP001589733"/>
    </source>
</evidence>
<dbReference type="Gene3D" id="3.40.630.30">
    <property type="match status" value="1"/>
</dbReference>
<accession>A0ABV6B6E4</accession>
<gene>
    <name evidence="1" type="ORF">ACFFLM_25665</name>
</gene>